<keyword evidence="4" id="KW-1185">Reference proteome</keyword>
<organism evidence="3 4">
    <name type="scientific">Neisseria lactamica</name>
    <dbReference type="NCBI Taxonomy" id="486"/>
    <lineage>
        <taxon>Bacteria</taxon>
        <taxon>Pseudomonadati</taxon>
        <taxon>Pseudomonadota</taxon>
        <taxon>Betaproteobacteria</taxon>
        <taxon>Neisseriales</taxon>
        <taxon>Neisseriaceae</taxon>
        <taxon>Neisseria</taxon>
    </lineage>
</organism>
<evidence type="ECO:0000313" key="4">
    <source>
        <dbReference type="Proteomes" id="UP000254193"/>
    </source>
</evidence>
<protein>
    <submittedName>
        <fullName evidence="3">Putative phage associated protein</fullName>
    </submittedName>
</protein>
<dbReference type="InterPro" id="IPR040824">
    <property type="entry name" value="LPD3"/>
</dbReference>
<dbReference type="EMBL" id="UGRO01000002">
    <property type="protein sequence ID" value="SUA17039.1"/>
    <property type="molecule type" value="Genomic_DNA"/>
</dbReference>
<name>A0A378VJT0_NEILA</name>
<dbReference type="AlphaFoldDB" id="A0A378VJT0"/>
<gene>
    <name evidence="3" type="ORF">NCTC10616_00694</name>
</gene>
<feature type="domain" description="Large polyvalent protein-associated" evidence="2">
    <location>
        <begin position="79"/>
        <end position="188"/>
    </location>
</feature>
<reference evidence="3 4" key="1">
    <citation type="submission" date="2018-06" db="EMBL/GenBank/DDBJ databases">
        <authorList>
            <consortium name="Pathogen Informatics"/>
            <person name="Doyle S."/>
        </authorList>
    </citation>
    <scope>NUCLEOTIDE SEQUENCE [LARGE SCALE GENOMIC DNA]</scope>
    <source>
        <strain evidence="3 4">NCTC10616</strain>
    </source>
</reference>
<sequence length="195" mass="22152">MNEYRSAAILKRAQNLLILHRAYKLLAMDTEWDESKHPRAENGQFGEGNGQERQPAIEKNRTESAIPEIRGNELGTWGSLKELRQKAKECAGRFAGKKFVNQDTGCEIIAAMSGIKHTIANAGEDLIKTVPYIPEIIRTAKLLHTAADKNGDPNILNIEIYRSTIRVEGRQRDVAMTVKHYRDGRRYYDHGFMSR</sequence>
<accession>A0A378VJT0</accession>
<dbReference type="RefSeq" id="WP_220181142.1">
    <property type="nucleotide sequence ID" value="NZ_UGRO01000002.1"/>
</dbReference>
<proteinExistence type="predicted"/>
<feature type="region of interest" description="Disordered" evidence="1">
    <location>
        <begin position="35"/>
        <end position="65"/>
    </location>
</feature>
<dbReference type="Proteomes" id="UP000254193">
    <property type="component" value="Unassembled WGS sequence"/>
</dbReference>
<evidence type="ECO:0000313" key="3">
    <source>
        <dbReference type="EMBL" id="SUA17039.1"/>
    </source>
</evidence>
<evidence type="ECO:0000256" key="1">
    <source>
        <dbReference type="SAM" id="MobiDB-lite"/>
    </source>
</evidence>
<evidence type="ECO:0000259" key="2">
    <source>
        <dbReference type="Pfam" id="PF18798"/>
    </source>
</evidence>
<dbReference type="Pfam" id="PF18798">
    <property type="entry name" value="LPD3"/>
    <property type="match status" value="1"/>
</dbReference>